<evidence type="ECO:0000313" key="2">
    <source>
        <dbReference type="Proteomes" id="UP000006844"/>
    </source>
</evidence>
<dbReference type="STRING" id="401053.AciPR4_4232"/>
<dbReference type="EMBL" id="CP002467">
    <property type="protein sequence ID" value="ADV84976.1"/>
    <property type="molecule type" value="Genomic_DNA"/>
</dbReference>
<dbReference type="Proteomes" id="UP000006844">
    <property type="component" value="Chromosome"/>
</dbReference>
<dbReference type="KEGG" id="tsa:AciPR4_4232"/>
<gene>
    <name evidence="1" type="ordered locus">AciPR4_4232</name>
</gene>
<dbReference type="AlphaFoldDB" id="E8V685"/>
<protein>
    <recommendedName>
        <fullName evidence="3">Type II toxin-antitoxin system RelE/ParE family toxin</fullName>
    </recommendedName>
</protein>
<sequence length="137" mass="15913">MYHIRYTNSVKANTPSSMKRIPAMFFRTAAGGEPVREWLRGLEPVEDRRRIGIDIKTVEFGWPIGMPTCRPLKDGLYEVRTNLTGGKIARVLFYIDVQSRMILLHGFIKKTQKTPDEDLDLARRNKRLHEAETRAKR</sequence>
<proteinExistence type="predicted"/>
<keyword evidence="2" id="KW-1185">Reference proteome</keyword>
<evidence type="ECO:0008006" key="3">
    <source>
        <dbReference type="Google" id="ProtNLM"/>
    </source>
</evidence>
<dbReference type="Pfam" id="PF05973">
    <property type="entry name" value="Gp49"/>
    <property type="match status" value="1"/>
</dbReference>
<organism evidence="1 2">
    <name type="scientific">Terriglobus saanensis (strain ATCC BAA-1853 / DSM 23119 / SP1PR4)</name>
    <dbReference type="NCBI Taxonomy" id="401053"/>
    <lineage>
        <taxon>Bacteria</taxon>
        <taxon>Pseudomonadati</taxon>
        <taxon>Acidobacteriota</taxon>
        <taxon>Terriglobia</taxon>
        <taxon>Terriglobales</taxon>
        <taxon>Acidobacteriaceae</taxon>
        <taxon>Terriglobus</taxon>
    </lineage>
</organism>
<evidence type="ECO:0000313" key="1">
    <source>
        <dbReference type="EMBL" id="ADV84976.1"/>
    </source>
</evidence>
<dbReference type="eggNOG" id="COG4679">
    <property type="taxonomic scope" value="Bacteria"/>
</dbReference>
<reference evidence="1 2" key="1">
    <citation type="journal article" date="2012" name="Stand. Genomic Sci.">
        <title>Complete genome sequence of Terriglobus saanensis type strain SP1PR4(T), an Acidobacteria from tundra soil.</title>
        <authorList>
            <person name="Rawat S.R."/>
            <person name="Mannisto M.K."/>
            <person name="Starovoytov V."/>
            <person name="Goodwin L."/>
            <person name="Nolan M."/>
            <person name="Hauser L."/>
            <person name="Land M."/>
            <person name="Davenport K.W."/>
            <person name="Woyke T."/>
            <person name="Haggblom M.M."/>
        </authorList>
    </citation>
    <scope>NUCLEOTIDE SEQUENCE</scope>
    <source>
        <strain evidence="2">ATCC BAA-1853 / DSM 23119 / SP1PR4</strain>
    </source>
</reference>
<name>E8V685_TERSS</name>
<accession>E8V685</accession>
<dbReference type="InterPro" id="IPR009241">
    <property type="entry name" value="HigB-like"/>
</dbReference>
<dbReference type="HOGENOM" id="CLU_122734_2_0_0"/>